<reference evidence="1 2" key="1">
    <citation type="journal article" date="2021" name="Plant Biotechnol. J.">
        <title>Multi-omics assisted identification of the key and species-specific regulatory components of drought-tolerant mechanisms in Gossypium stocksii.</title>
        <authorList>
            <person name="Yu D."/>
            <person name="Ke L."/>
            <person name="Zhang D."/>
            <person name="Wu Y."/>
            <person name="Sun Y."/>
            <person name="Mei J."/>
            <person name="Sun J."/>
            <person name="Sun Y."/>
        </authorList>
    </citation>
    <scope>NUCLEOTIDE SEQUENCE [LARGE SCALE GENOMIC DNA]</scope>
    <source>
        <strain evidence="2">cv. E1</strain>
        <tissue evidence="1">Leaf</tissue>
    </source>
</reference>
<comment type="caution">
    <text evidence="1">The sequence shown here is derived from an EMBL/GenBank/DDBJ whole genome shotgun (WGS) entry which is preliminary data.</text>
</comment>
<dbReference type="EMBL" id="JAIQCV010000002">
    <property type="protein sequence ID" value="KAH1122000.1"/>
    <property type="molecule type" value="Genomic_DNA"/>
</dbReference>
<keyword evidence="2" id="KW-1185">Reference proteome</keyword>
<evidence type="ECO:0000313" key="1">
    <source>
        <dbReference type="EMBL" id="KAH1122000.1"/>
    </source>
</evidence>
<organism evidence="1 2">
    <name type="scientific">Gossypium stocksii</name>
    <dbReference type="NCBI Taxonomy" id="47602"/>
    <lineage>
        <taxon>Eukaryota</taxon>
        <taxon>Viridiplantae</taxon>
        <taxon>Streptophyta</taxon>
        <taxon>Embryophyta</taxon>
        <taxon>Tracheophyta</taxon>
        <taxon>Spermatophyta</taxon>
        <taxon>Magnoliopsida</taxon>
        <taxon>eudicotyledons</taxon>
        <taxon>Gunneridae</taxon>
        <taxon>Pentapetalae</taxon>
        <taxon>rosids</taxon>
        <taxon>malvids</taxon>
        <taxon>Malvales</taxon>
        <taxon>Malvaceae</taxon>
        <taxon>Malvoideae</taxon>
        <taxon>Gossypium</taxon>
    </lineage>
</organism>
<protein>
    <submittedName>
        <fullName evidence="1">Uncharacterized protein</fullName>
    </submittedName>
</protein>
<evidence type="ECO:0000313" key="2">
    <source>
        <dbReference type="Proteomes" id="UP000828251"/>
    </source>
</evidence>
<sequence>MICREKRSKLRRSIIFLNFSTQSTSQTCNYGGRLNCRSELVNSKAFNVASSTQNESSSARKPTTAIACTARLPLRAMN</sequence>
<dbReference type="Proteomes" id="UP000828251">
    <property type="component" value="Unassembled WGS sequence"/>
</dbReference>
<dbReference type="AlphaFoldDB" id="A0A9D4AJ04"/>
<proteinExistence type="predicted"/>
<accession>A0A9D4AJ04</accession>
<name>A0A9D4AJ04_9ROSI</name>
<gene>
    <name evidence="1" type="ORF">J1N35_005160</name>
</gene>